<dbReference type="InterPro" id="IPR019734">
    <property type="entry name" value="TPR_rpt"/>
</dbReference>
<dbReference type="PROSITE" id="PS50005">
    <property type="entry name" value="TPR"/>
    <property type="match status" value="6"/>
</dbReference>
<proteinExistence type="predicted"/>
<accession>A0A2W7I190</accession>
<name>A0A2W7I190_9FLAO</name>
<sequence>MQLSQNEEHHFSLSKFESMLKTNDILFFDADEFGSIIFHYLEVGKIALAKKAVRLGLEQHPNSIHLLLFKVEIYIFENKLEEADFILNSLHKIEPSNEEIYIQKANILSKKDAHQEAIQMLEIALENTTDAADVYSLLAMEYMFLEDYENAKKNFMECLAIDQEDYSALYNIIYCFDMLEESKESIKYLLSFIEQNPYCEVAWHQIGKQYFDLKKYEKALDAFEYAIISDELFIGAYLEKGKVFEKLGKYKEAIQNYQITLELDDPTAFAYLRIGKCYEKLEVEDLAIHYYKKATHEDPLLDKAWIAITDFHYRKLNFQKALYYINKAIQIDEENVLYWKRFAKINKKLNFIEEAEKGLKKSLELGNYELETWVTRCDLLINLGEYETAIETMFQAIEFYPDTAEIEYRLSGLHFTINEGEKGYHHLKNGLEIDEEYVMVIEYLFPNIFDRPSIQSLINKYKA</sequence>
<dbReference type="PANTHER" id="PTHR44749">
    <property type="entry name" value="SUPPRESSOR OF RPS4-RLD 1"/>
    <property type="match status" value="1"/>
</dbReference>
<feature type="repeat" description="TPR" evidence="1">
    <location>
        <begin position="132"/>
        <end position="165"/>
    </location>
</feature>
<feature type="repeat" description="TPR" evidence="1">
    <location>
        <begin position="234"/>
        <end position="267"/>
    </location>
</feature>
<dbReference type="PANTHER" id="PTHR44749:SF1">
    <property type="entry name" value="TETRATRICOPEPTIDE-LIKE HELICAL DOMAIN-CONTAINING PROTEIN"/>
    <property type="match status" value="1"/>
</dbReference>
<dbReference type="Gene3D" id="1.25.40.10">
    <property type="entry name" value="Tetratricopeptide repeat domain"/>
    <property type="match status" value="3"/>
</dbReference>
<dbReference type="InterPro" id="IPR044650">
    <property type="entry name" value="SRFR1-like"/>
</dbReference>
<dbReference type="Pfam" id="PF13432">
    <property type="entry name" value="TPR_16"/>
    <property type="match status" value="1"/>
</dbReference>
<dbReference type="SMART" id="SM00028">
    <property type="entry name" value="TPR"/>
    <property type="match status" value="10"/>
</dbReference>
<dbReference type="SUPFAM" id="SSF48452">
    <property type="entry name" value="TPR-like"/>
    <property type="match status" value="2"/>
</dbReference>
<keyword evidence="1" id="KW-0802">TPR repeat</keyword>
<feature type="repeat" description="TPR" evidence="1">
    <location>
        <begin position="370"/>
        <end position="403"/>
    </location>
</feature>
<comment type="caution">
    <text evidence="2">The sequence shown here is derived from an EMBL/GenBank/DDBJ whole genome shotgun (WGS) entry which is preliminary data.</text>
</comment>
<evidence type="ECO:0000313" key="3">
    <source>
        <dbReference type="Proteomes" id="UP000249542"/>
    </source>
</evidence>
<gene>
    <name evidence="2" type="ORF">LX95_01557</name>
</gene>
<dbReference type="InterPro" id="IPR011990">
    <property type="entry name" value="TPR-like_helical_dom_sf"/>
</dbReference>
<feature type="repeat" description="TPR" evidence="1">
    <location>
        <begin position="268"/>
        <end position="301"/>
    </location>
</feature>
<feature type="repeat" description="TPR" evidence="1">
    <location>
        <begin position="302"/>
        <end position="335"/>
    </location>
</feature>
<reference evidence="2 3" key="1">
    <citation type="submission" date="2018-06" db="EMBL/GenBank/DDBJ databases">
        <title>Genomic Encyclopedia of Archaeal and Bacterial Type Strains, Phase II (KMG-II): from individual species to whole genera.</title>
        <authorList>
            <person name="Goeker M."/>
        </authorList>
    </citation>
    <scope>NUCLEOTIDE SEQUENCE [LARGE SCALE GENOMIC DNA]</scope>
    <source>
        <strain evidence="2 3">DSM 15361</strain>
    </source>
</reference>
<protein>
    <submittedName>
        <fullName evidence="2">Tetratricopeptide repeat protein</fullName>
    </submittedName>
</protein>
<organism evidence="2 3">
    <name type="scientific">Mesonia algae</name>
    <dbReference type="NCBI Taxonomy" id="213248"/>
    <lineage>
        <taxon>Bacteria</taxon>
        <taxon>Pseudomonadati</taxon>
        <taxon>Bacteroidota</taxon>
        <taxon>Flavobacteriia</taxon>
        <taxon>Flavobacteriales</taxon>
        <taxon>Flavobacteriaceae</taxon>
        <taxon>Mesonia</taxon>
    </lineage>
</organism>
<evidence type="ECO:0000313" key="2">
    <source>
        <dbReference type="EMBL" id="PZW40494.1"/>
    </source>
</evidence>
<keyword evidence="3" id="KW-1185">Reference proteome</keyword>
<dbReference type="Proteomes" id="UP000249542">
    <property type="component" value="Unassembled WGS sequence"/>
</dbReference>
<dbReference type="EMBL" id="QKYV01000004">
    <property type="protein sequence ID" value="PZW40494.1"/>
    <property type="molecule type" value="Genomic_DNA"/>
</dbReference>
<dbReference type="AlphaFoldDB" id="A0A2W7I190"/>
<dbReference type="RefSeq" id="WP_111540879.1">
    <property type="nucleotide sequence ID" value="NZ_QKYV01000004.1"/>
</dbReference>
<dbReference type="GO" id="GO:0045892">
    <property type="term" value="P:negative regulation of DNA-templated transcription"/>
    <property type="evidence" value="ECO:0007669"/>
    <property type="project" value="InterPro"/>
</dbReference>
<evidence type="ECO:0000256" key="1">
    <source>
        <dbReference type="PROSITE-ProRule" id="PRU00339"/>
    </source>
</evidence>
<feature type="repeat" description="TPR" evidence="1">
    <location>
        <begin position="200"/>
        <end position="233"/>
    </location>
</feature>
<dbReference type="Pfam" id="PF13181">
    <property type="entry name" value="TPR_8"/>
    <property type="match status" value="2"/>
</dbReference>
<dbReference type="SUPFAM" id="SSF81901">
    <property type="entry name" value="HCP-like"/>
    <property type="match status" value="1"/>
</dbReference>